<protein>
    <submittedName>
        <fullName evidence="1">Uncharacterized protein</fullName>
    </submittedName>
</protein>
<evidence type="ECO:0000313" key="1">
    <source>
        <dbReference type="EMBL" id="CAI9735799.1"/>
    </source>
</evidence>
<dbReference type="Proteomes" id="UP001162480">
    <property type="component" value="Chromosome 18"/>
</dbReference>
<accession>A0AA36FG11</accession>
<name>A0AA36FG11_OCTVU</name>
<gene>
    <name evidence="1" type="ORF">OCTVUL_1B023118</name>
</gene>
<dbReference type="AlphaFoldDB" id="A0AA36FG11"/>
<organism evidence="1 2">
    <name type="scientific">Octopus vulgaris</name>
    <name type="common">Common octopus</name>
    <dbReference type="NCBI Taxonomy" id="6645"/>
    <lineage>
        <taxon>Eukaryota</taxon>
        <taxon>Metazoa</taxon>
        <taxon>Spiralia</taxon>
        <taxon>Lophotrochozoa</taxon>
        <taxon>Mollusca</taxon>
        <taxon>Cephalopoda</taxon>
        <taxon>Coleoidea</taxon>
        <taxon>Octopodiformes</taxon>
        <taxon>Octopoda</taxon>
        <taxon>Incirrata</taxon>
        <taxon>Octopodidae</taxon>
        <taxon>Octopus</taxon>
    </lineage>
</organism>
<evidence type="ECO:0000313" key="2">
    <source>
        <dbReference type="Proteomes" id="UP001162480"/>
    </source>
</evidence>
<proteinExistence type="predicted"/>
<keyword evidence="2" id="KW-1185">Reference proteome</keyword>
<sequence>MCQVCLRRCGAERAGSDKSSIVRRQHICGASYWTLFRMFNCTVTGPCEIRESVHKWESYAQLYKESVVMSDVKEANSFQLEVENVPQSGCTLLSSPVFTTSHQSQKNNQRIFNFKSRCSSLNASHLVFNIHEDSYRKCSSICISLNSYNSSFA</sequence>
<dbReference type="EMBL" id="OX597831">
    <property type="protein sequence ID" value="CAI9735799.1"/>
    <property type="molecule type" value="Genomic_DNA"/>
</dbReference>
<reference evidence="1" key="1">
    <citation type="submission" date="2023-08" db="EMBL/GenBank/DDBJ databases">
        <authorList>
            <person name="Alioto T."/>
            <person name="Alioto T."/>
            <person name="Gomez Garrido J."/>
        </authorList>
    </citation>
    <scope>NUCLEOTIDE SEQUENCE</scope>
</reference>